<evidence type="ECO:0000256" key="4">
    <source>
        <dbReference type="ARBA" id="ARBA00008297"/>
    </source>
</evidence>
<keyword evidence="12" id="KW-0290">Folate-binding</keyword>
<dbReference type="Gene3D" id="3.30.990.10">
    <property type="entry name" value="Formiminotransferase, N-terminal subdomain"/>
    <property type="match status" value="1"/>
</dbReference>
<dbReference type="EC" id="2.1.2.5" evidence="6"/>
<dbReference type="EC" id="4.3.1.4" evidence="7"/>
<sequence length="570" mass="61709">MERIVECVPNFSEGRDRKIIDSIVSAIEESGGVKILNVDPGEATNRTVVTFTGSPEAVTEAAFMGVRRAGELIDMRHHHGAHPRSGATDVLPLIPVAGITLEECAELARKLAERIYNELEIPCYCYEAAAYRPERKNLAVCRAGEYEALPEKMSDPDKAPDFGPGKFTERAARSGATNVGARDFLIAVNFNLNTTSTRRANAVAFDVREKGRPKREGNPITGKVVKDADGKTVMIPGTLKGCKAIGWYIDEYGIAQVSMNITDINVTPLHKAFDEVCRAAAERGLRVTGTEIVGLIPKRTLIEAGKYFLEKQQRSTGISEDEIIRMAVRSMGLDDLKPFNPKEKVIEYMMEDEAEMEKKERLVRMTCKGFAYETASESAAPGGGSISAYMGALAAALGTMVANLSSHKRGWDERWKEFSDYAEQGQAVMKELLTLVDEDTAAFDGIMAALGMPKGSAEEIEARKAALEKATRYATEVPLRTIKAACKAFPLLKAMAKEGNPNSVSDAGVGALAAKSAVLGAEPNVRINAAGLADRETAKALTDEAARLAEEAEREEKEIIGIVNGKISSL</sequence>
<evidence type="ECO:0000256" key="18">
    <source>
        <dbReference type="ARBA" id="ARBA00025915"/>
    </source>
</evidence>
<feature type="domain" description="Formiminotransferase C-terminal subdomain" evidence="20">
    <location>
        <begin position="184"/>
        <end position="349"/>
    </location>
</feature>
<comment type="similarity">
    <text evidence="4">In the N-terminal section; belongs to the formiminotransferase family.</text>
</comment>
<evidence type="ECO:0000256" key="11">
    <source>
        <dbReference type="ARBA" id="ARBA00022808"/>
    </source>
</evidence>
<reference evidence="22" key="2">
    <citation type="journal article" date="2021" name="PeerJ">
        <title>Extensive microbial diversity within the chicken gut microbiome revealed by metagenomics and culture.</title>
        <authorList>
            <person name="Gilroy R."/>
            <person name="Ravi A."/>
            <person name="Getino M."/>
            <person name="Pursley I."/>
            <person name="Horton D.L."/>
            <person name="Alikhan N.F."/>
            <person name="Baker D."/>
            <person name="Gharbi K."/>
            <person name="Hall N."/>
            <person name="Watson M."/>
            <person name="Adriaenssens E.M."/>
            <person name="Foster-Nyarko E."/>
            <person name="Jarju S."/>
            <person name="Secka A."/>
            <person name="Antonio M."/>
            <person name="Oren A."/>
            <person name="Chaudhuri R.R."/>
            <person name="La Ragione R."/>
            <person name="Hildebrand F."/>
            <person name="Pallen M.J."/>
        </authorList>
    </citation>
    <scope>NUCLEOTIDE SEQUENCE</scope>
    <source>
        <strain evidence="22">D5-748</strain>
    </source>
</reference>
<evidence type="ECO:0000256" key="8">
    <source>
        <dbReference type="ARBA" id="ARBA00017787"/>
    </source>
</evidence>
<keyword evidence="11" id="KW-0369">Histidine metabolism</keyword>
<dbReference type="GO" id="GO:0005814">
    <property type="term" value="C:centriole"/>
    <property type="evidence" value="ECO:0007669"/>
    <property type="project" value="UniProtKB-SubCell"/>
</dbReference>
<dbReference type="Gene3D" id="1.20.120.680">
    <property type="entry name" value="Formiminotetrahydrofolate cyclodeaminase monomer, up-and-down helical bundle"/>
    <property type="match status" value="1"/>
</dbReference>
<accession>A0A9D9HB13</accession>
<dbReference type="AlphaFoldDB" id="A0A9D9HB13"/>
<comment type="caution">
    <text evidence="22">The sequence shown here is derived from an EMBL/GenBank/DDBJ whole genome shotgun (WGS) entry which is preliminary data.</text>
</comment>
<dbReference type="SUPFAM" id="SSF101262">
    <property type="entry name" value="Methenyltetrahydrofolate cyclohydrolase-like"/>
    <property type="match status" value="1"/>
</dbReference>
<evidence type="ECO:0000256" key="19">
    <source>
        <dbReference type="ARBA" id="ARBA00030029"/>
    </source>
</evidence>
<evidence type="ECO:0000256" key="6">
    <source>
        <dbReference type="ARBA" id="ARBA00012252"/>
    </source>
</evidence>
<dbReference type="InterPro" id="IPR036178">
    <property type="entry name" value="Formintransfe-cycloase-like_sf"/>
</dbReference>
<comment type="subcellular location">
    <subcellularLocation>
        <location evidence="1">Cytoplasm</location>
        <location evidence="1">Cytoskeleton</location>
        <location evidence="1">Microtubule organizing center</location>
        <location evidence="1">Centrosome</location>
        <location evidence="1">Centriole</location>
    </subcellularLocation>
    <subcellularLocation>
        <location evidence="2">Golgi apparatus</location>
    </subcellularLocation>
</comment>
<gene>
    <name evidence="22" type="primary">ftcD</name>
    <name evidence="22" type="ORF">IAC23_04135</name>
</gene>
<dbReference type="Pfam" id="PF02971">
    <property type="entry name" value="FTCD"/>
    <property type="match status" value="1"/>
</dbReference>
<dbReference type="GO" id="GO:0030412">
    <property type="term" value="F:formimidoyltetrahydrofolate cyclodeaminase activity"/>
    <property type="evidence" value="ECO:0007669"/>
    <property type="project" value="UniProtKB-EC"/>
</dbReference>
<evidence type="ECO:0000256" key="13">
    <source>
        <dbReference type="ARBA" id="ARBA00023034"/>
    </source>
</evidence>
<dbReference type="GO" id="GO:0006547">
    <property type="term" value="P:L-histidine metabolic process"/>
    <property type="evidence" value="ECO:0007669"/>
    <property type="project" value="UniProtKB-KW"/>
</dbReference>
<reference evidence="22" key="1">
    <citation type="submission" date="2020-10" db="EMBL/GenBank/DDBJ databases">
        <authorList>
            <person name="Gilroy R."/>
        </authorList>
    </citation>
    <scope>NUCLEOTIDE SEQUENCE</scope>
    <source>
        <strain evidence="22">D5-748</strain>
    </source>
</reference>
<name>A0A9D9HB13_9BACT</name>
<dbReference type="Pfam" id="PF07837">
    <property type="entry name" value="FTCD_N"/>
    <property type="match status" value="1"/>
</dbReference>
<dbReference type="EMBL" id="JADIMO010000046">
    <property type="protein sequence ID" value="MBO8444871.1"/>
    <property type="molecule type" value="Genomic_DNA"/>
</dbReference>
<dbReference type="SMART" id="SM01221">
    <property type="entry name" value="FTCD"/>
    <property type="match status" value="1"/>
</dbReference>
<evidence type="ECO:0000256" key="10">
    <source>
        <dbReference type="ARBA" id="ARBA00022679"/>
    </source>
</evidence>
<evidence type="ECO:0000256" key="16">
    <source>
        <dbReference type="ARBA" id="ARBA00023268"/>
    </source>
</evidence>
<protein>
    <recommendedName>
        <fullName evidence="8">Formimidoyltransferase-cyclodeaminase</fullName>
        <ecNumber evidence="6">2.1.2.5</ecNumber>
        <ecNumber evidence="7">4.3.1.4</ecNumber>
    </recommendedName>
    <alternativeName>
        <fullName evidence="19">Formiminotransferase-cyclodeaminase</fullName>
    </alternativeName>
</protein>
<keyword evidence="13" id="KW-0333">Golgi apparatus</keyword>
<evidence type="ECO:0000313" key="23">
    <source>
        <dbReference type="Proteomes" id="UP000823619"/>
    </source>
</evidence>
<dbReference type="InterPro" id="IPR004227">
    <property type="entry name" value="Formiminotransferase_cat"/>
</dbReference>
<evidence type="ECO:0000256" key="5">
    <source>
        <dbReference type="ARBA" id="ARBA00010825"/>
    </source>
</evidence>
<evidence type="ECO:0000256" key="14">
    <source>
        <dbReference type="ARBA" id="ARBA00023212"/>
    </source>
</evidence>
<dbReference type="Pfam" id="PF04961">
    <property type="entry name" value="FTCD_C"/>
    <property type="match status" value="1"/>
</dbReference>
<keyword evidence="16" id="KW-0511">Multifunctional enzyme</keyword>
<dbReference type="InterPro" id="IPR022384">
    <property type="entry name" value="FormiminoTrfase_cat_dom_sf"/>
</dbReference>
<proteinExistence type="inferred from homology"/>
<dbReference type="GO" id="GO:0005542">
    <property type="term" value="F:folic acid binding"/>
    <property type="evidence" value="ECO:0007669"/>
    <property type="project" value="UniProtKB-KW"/>
</dbReference>
<comment type="function">
    <text evidence="17">Folate-dependent enzyme, that displays both transferase and deaminase activity. Serves to channel one-carbon units from formiminoglutamate to the folate pool.</text>
</comment>
<evidence type="ECO:0000259" key="21">
    <source>
        <dbReference type="SMART" id="SM01222"/>
    </source>
</evidence>
<evidence type="ECO:0000256" key="17">
    <source>
        <dbReference type="ARBA" id="ARBA00025506"/>
    </source>
</evidence>
<dbReference type="InterPro" id="IPR037064">
    <property type="entry name" value="Formiminotransferase_N_sf"/>
</dbReference>
<dbReference type="PANTHER" id="PTHR12234:SF0">
    <property type="entry name" value="FORMIMIDOYLTRANSFERASE-CYCLODEAMINASE"/>
    <property type="match status" value="1"/>
</dbReference>
<comment type="similarity">
    <text evidence="5">In the C-terminal section; belongs to the cyclodeaminase/cyclohydrolase family.</text>
</comment>
<dbReference type="SMART" id="SM01222">
    <property type="entry name" value="FTCD_N"/>
    <property type="match status" value="1"/>
</dbReference>
<dbReference type="InterPro" id="IPR051623">
    <property type="entry name" value="FTCD"/>
</dbReference>
<evidence type="ECO:0000256" key="15">
    <source>
        <dbReference type="ARBA" id="ARBA00023239"/>
    </source>
</evidence>
<dbReference type="PANTHER" id="PTHR12234">
    <property type="entry name" value="FORMIMINOTRANSFERASE-CYCLODEAMINASE"/>
    <property type="match status" value="1"/>
</dbReference>
<dbReference type="Proteomes" id="UP000823619">
    <property type="component" value="Unassembled WGS sequence"/>
</dbReference>
<keyword evidence="14" id="KW-0206">Cytoskeleton</keyword>
<evidence type="ECO:0000256" key="2">
    <source>
        <dbReference type="ARBA" id="ARBA00004555"/>
    </source>
</evidence>
<dbReference type="InterPro" id="IPR013802">
    <property type="entry name" value="Formiminotransferase_C"/>
</dbReference>
<evidence type="ECO:0000256" key="12">
    <source>
        <dbReference type="ARBA" id="ARBA00022954"/>
    </source>
</evidence>
<keyword evidence="9" id="KW-0963">Cytoplasm</keyword>
<dbReference type="InterPro" id="IPR037070">
    <property type="entry name" value="Formiminotransferase_C_sf"/>
</dbReference>
<dbReference type="GO" id="GO:0030409">
    <property type="term" value="F:glutamate formimidoyltransferase activity"/>
    <property type="evidence" value="ECO:0007669"/>
    <property type="project" value="UniProtKB-EC"/>
</dbReference>
<comment type="pathway">
    <text evidence="3">Amino-acid degradation; L-histidine degradation into L-glutamate; L-glutamate from N-formimidoyl-L-glutamate (transferase route): step 1/1.</text>
</comment>
<dbReference type="NCBIfam" id="TIGR02024">
    <property type="entry name" value="FtcD"/>
    <property type="match status" value="1"/>
</dbReference>
<evidence type="ECO:0000256" key="3">
    <source>
        <dbReference type="ARBA" id="ARBA00005082"/>
    </source>
</evidence>
<evidence type="ECO:0000313" key="22">
    <source>
        <dbReference type="EMBL" id="MBO8444871.1"/>
    </source>
</evidence>
<dbReference type="InterPro" id="IPR007044">
    <property type="entry name" value="Cyclodeamin/CycHdrlase"/>
</dbReference>
<evidence type="ECO:0000259" key="20">
    <source>
        <dbReference type="SMART" id="SM01221"/>
    </source>
</evidence>
<dbReference type="Gene3D" id="3.30.70.670">
    <property type="entry name" value="Formiminotransferase, C-terminal subdomain"/>
    <property type="match status" value="1"/>
</dbReference>
<dbReference type="InterPro" id="IPR012886">
    <property type="entry name" value="Formiminotransferase_N"/>
</dbReference>
<dbReference type="SUPFAM" id="SSF55116">
    <property type="entry name" value="Formiminotransferase domain of formiminotransferase-cyclodeaminase"/>
    <property type="match status" value="2"/>
</dbReference>
<evidence type="ECO:0000256" key="1">
    <source>
        <dbReference type="ARBA" id="ARBA00004114"/>
    </source>
</evidence>
<comment type="subunit">
    <text evidence="18">Homooctamer, including four polyglutamate binding sites. The subunits are arranged as a tetramer of dimers, and form a planar ring-shaped structure.</text>
</comment>
<keyword evidence="10 22" id="KW-0808">Transferase</keyword>
<evidence type="ECO:0000256" key="7">
    <source>
        <dbReference type="ARBA" id="ARBA00012998"/>
    </source>
</evidence>
<keyword evidence="15" id="KW-0456">Lyase</keyword>
<organism evidence="22 23">
    <name type="scientific">Candidatus Cryptobacteroides merdavium</name>
    <dbReference type="NCBI Taxonomy" id="2840769"/>
    <lineage>
        <taxon>Bacteria</taxon>
        <taxon>Pseudomonadati</taxon>
        <taxon>Bacteroidota</taxon>
        <taxon>Bacteroidia</taxon>
        <taxon>Bacteroidales</taxon>
        <taxon>Candidatus Cryptobacteroides</taxon>
    </lineage>
</organism>
<evidence type="ECO:0000256" key="9">
    <source>
        <dbReference type="ARBA" id="ARBA00022490"/>
    </source>
</evidence>
<feature type="domain" description="Formiminotransferase N-terminal subdomain" evidence="21">
    <location>
        <begin position="3"/>
        <end position="183"/>
    </location>
</feature>